<dbReference type="PANTHER" id="PTHR31300:SF25">
    <property type="entry name" value="DUF620 FAMILY PROTEIN (DUF620)"/>
    <property type="match status" value="1"/>
</dbReference>
<dbReference type="OrthoDB" id="1065010at2759"/>
<evidence type="ECO:0000313" key="2">
    <source>
        <dbReference type="Proteomes" id="UP001152561"/>
    </source>
</evidence>
<comment type="caution">
    <text evidence="1">The sequence shown here is derived from an EMBL/GenBank/DDBJ whole genome shotgun (WGS) entry which is preliminary data.</text>
</comment>
<organism evidence="1 2">
    <name type="scientific">Anisodus acutangulus</name>
    <dbReference type="NCBI Taxonomy" id="402998"/>
    <lineage>
        <taxon>Eukaryota</taxon>
        <taxon>Viridiplantae</taxon>
        <taxon>Streptophyta</taxon>
        <taxon>Embryophyta</taxon>
        <taxon>Tracheophyta</taxon>
        <taxon>Spermatophyta</taxon>
        <taxon>Magnoliopsida</taxon>
        <taxon>eudicotyledons</taxon>
        <taxon>Gunneridae</taxon>
        <taxon>Pentapetalae</taxon>
        <taxon>asterids</taxon>
        <taxon>lamiids</taxon>
        <taxon>Solanales</taxon>
        <taxon>Solanaceae</taxon>
        <taxon>Solanoideae</taxon>
        <taxon>Hyoscyameae</taxon>
        <taxon>Anisodus</taxon>
    </lineage>
</organism>
<dbReference type="PANTHER" id="PTHR31300">
    <property type="entry name" value="LIPASE"/>
    <property type="match status" value="1"/>
</dbReference>
<sequence>MRKLSPNLDKEDGLETVLEVPLPEEMFSKTGCSSAAIMRWKNMLNLMRADRSKAAVSGNNNNNNNNNNDQFIFLMKIVGSALIPFQVQLDHAVSLPVTDGCIKASTAKYIVQQYLAASGGQAALNSINSMYAVGQLQMATSDIQQSGNQMNSKRTCEDGGFVLWQKNPDLWFLELVVSNCKVSAGSNGTVVWSHSSTNSNASKGPPRPLRRFFQGLDPRSTANLFVNAVCIGEKKIKDEGCFILKLETSKDMLKAQSTANTEVVHHTIWGYFSQRLGLLIQFEDTKLVRLKSAKDDDSVFWETSMESTLNDYRYVEGINIAHSGKTAATIYRYGKNIDYRAKVEETWRIEEIDFNISGLSIDCFLPPADVNKENEHEEWDSRASLAEQFHFCAVHIFQFLFGK</sequence>
<gene>
    <name evidence="1" type="ORF">K7X08_014524</name>
</gene>
<accession>A0A9Q1R1B8</accession>
<keyword evidence="2" id="KW-1185">Reference proteome</keyword>
<dbReference type="EMBL" id="JAJAGQ010000017">
    <property type="protein sequence ID" value="KAJ8537984.1"/>
    <property type="molecule type" value="Genomic_DNA"/>
</dbReference>
<evidence type="ECO:0000313" key="1">
    <source>
        <dbReference type="EMBL" id="KAJ8537984.1"/>
    </source>
</evidence>
<name>A0A9Q1R1B8_9SOLA</name>
<dbReference type="Proteomes" id="UP001152561">
    <property type="component" value="Unassembled WGS sequence"/>
</dbReference>
<protein>
    <submittedName>
        <fullName evidence="1">Uncharacterized protein</fullName>
    </submittedName>
</protein>
<reference evidence="2" key="1">
    <citation type="journal article" date="2023" name="Proc. Natl. Acad. Sci. U.S.A.">
        <title>Genomic and structural basis for evolution of tropane alkaloid biosynthesis.</title>
        <authorList>
            <person name="Wanga Y.-J."/>
            <person name="Taina T."/>
            <person name="Yua J.-Y."/>
            <person name="Lia J."/>
            <person name="Xua B."/>
            <person name="Chenc J."/>
            <person name="D'Auriad J.C."/>
            <person name="Huanga J.-P."/>
            <person name="Huanga S.-X."/>
        </authorList>
    </citation>
    <scope>NUCLEOTIDE SEQUENCE [LARGE SCALE GENOMIC DNA]</scope>
    <source>
        <strain evidence="2">cv. KIB-2019</strain>
    </source>
</reference>
<dbReference type="Pfam" id="PF04788">
    <property type="entry name" value="DUF620"/>
    <property type="match status" value="1"/>
</dbReference>
<dbReference type="AlphaFoldDB" id="A0A9Q1R1B8"/>
<dbReference type="InterPro" id="IPR006873">
    <property type="entry name" value="DUF620"/>
</dbReference>
<proteinExistence type="predicted"/>